<dbReference type="Pfam" id="PF13687">
    <property type="entry name" value="DUF4153"/>
    <property type="match status" value="1"/>
</dbReference>
<feature type="transmembrane region" description="Helical" evidence="1">
    <location>
        <begin position="265"/>
        <end position="285"/>
    </location>
</feature>
<dbReference type="RefSeq" id="WP_160316194.1">
    <property type="nucleotide sequence ID" value="NZ_LGYO01000033.1"/>
</dbReference>
<feature type="transmembrane region" description="Helical" evidence="1">
    <location>
        <begin position="137"/>
        <end position="163"/>
    </location>
</feature>
<dbReference type="AlphaFoldDB" id="A0A0L6TYI7"/>
<dbReference type="InterPro" id="IPR025291">
    <property type="entry name" value="DUF4153"/>
</dbReference>
<feature type="transmembrane region" description="Helical" evidence="1">
    <location>
        <begin position="77"/>
        <end position="93"/>
    </location>
</feature>
<evidence type="ECO:0008006" key="4">
    <source>
        <dbReference type="Google" id="ProtNLM"/>
    </source>
</evidence>
<sequence>MKITEKLREKLSGLYEALSRYPLTVIFLTAAAVVNAMAIHQDVDYTKYLLTYVVGASLGFTLQAAWERFFYKTSHRLALMGLCLVLTLGYFLIVRQYTTTSVETWIRTSVALLALLIAYIWVPVIKSRISFNESFMIAFKALFNSLLFSGVIFLGITLILAAVDLLLFKVPEKSYIHALNIVGMLFAPIYFLSLIPVYPGESDKNRFPEEIEANQEKITRSASCPKFLEILISYIIIPLLSVYTVILVIYIATNITGPFWTDNRLEPMLVGFAVGVILVYILSSRLENKFAVYFRKIFPKVLVPIVVFQIVSSVLRTQDTGITYGRYYVILFGIFAAVTGVLLSLMPVRKNGIIAALLIGFAAISIIPPVDAFTVSRANQVAMLTSVLIENNMLGDDTVTPNATVSEEDKKTISDTISYLSMMGYTKDIPYLGADFDLYDNFYNTFGFYRYQENPYGQGSVYLSLDQGSPLSISGYDTFVVVNFYYQDTKSTSLVCDFEKDGKIYTLTQEKTPSPGALRLTDEAGEELITVNMQDVFDHFDTSAGGNYTTSKDAMSAEEATYTQGNDKADISLVAMFLNIEKSGAETVYNGDFYVLIKIK</sequence>
<keyword evidence="1" id="KW-0472">Membrane</keyword>
<proteinExistence type="predicted"/>
<evidence type="ECO:0000313" key="2">
    <source>
        <dbReference type="EMBL" id="KNZ41308.1"/>
    </source>
</evidence>
<dbReference type="PATRIC" id="fig|52689.4.peg.1978"/>
<reference evidence="3" key="1">
    <citation type="submission" date="2015-07" db="EMBL/GenBank/DDBJ databases">
        <title>Draft genome sequence of Acetobacterium bakii DSM 8293, a potential psychrophilic chemical producer through syngas fermentation.</title>
        <authorList>
            <person name="Song Y."/>
            <person name="Hwang S."/>
            <person name="Cho B.-K."/>
        </authorList>
    </citation>
    <scope>NUCLEOTIDE SEQUENCE [LARGE SCALE GENOMIC DNA]</scope>
    <source>
        <strain evidence="3">DSM 8239</strain>
    </source>
</reference>
<keyword evidence="1" id="KW-0812">Transmembrane</keyword>
<comment type="caution">
    <text evidence="2">The sequence shown here is derived from an EMBL/GenBank/DDBJ whole genome shotgun (WGS) entry which is preliminary data.</text>
</comment>
<evidence type="ECO:0000256" key="1">
    <source>
        <dbReference type="SAM" id="Phobius"/>
    </source>
</evidence>
<feature type="transmembrane region" description="Helical" evidence="1">
    <location>
        <begin position="175"/>
        <end position="198"/>
    </location>
</feature>
<name>A0A0L6TYI7_9FIRM</name>
<feature type="transmembrane region" description="Helical" evidence="1">
    <location>
        <begin position="352"/>
        <end position="370"/>
    </location>
</feature>
<feature type="transmembrane region" description="Helical" evidence="1">
    <location>
        <begin position="105"/>
        <end position="125"/>
    </location>
</feature>
<accession>A0A0L6TYI7</accession>
<feature type="transmembrane region" description="Helical" evidence="1">
    <location>
        <begin position="327"/>
        <end position="345"/>
    </location>
</feature>
<feature type="transmembrane region" description="Helical" evidence="1">
    <location>
        <begin position="45"/>
        <end position="65"/>
    </location>
</feature>
<evidence type="ECO:0000313" key="3">
    <source>
        <dbReference type="Proteomes" id="UP000036873"/>
    </source>
</evidence>
<keyword evidence="1" id="KW-1133">Transmembrane helix</keyword>
<protein>
    <recommendedName>
        <fullName evidence="4">DUF4153 domain-containing protein</fullName>
    </recommendedName>
</protein>
<gene>
    <name evidence="2" type="ORF">AKG39_13070</name>
</gene>
<keyword evidence="3" id="KW-1185">Reference proteome</keyword>
<dbReference type="EMBL" id="LGYO01000033">
    <property type="protein sequence ID" value="KNZ41308.1"/>
    <property type="molecule type" value="Genomic_DNA"/>
</dbReference>
<organism evidence="2 3">
    <name type="scientific">Acetobacterium bakii</name>
    <dbReference type="NCBI Taxonomy" id="52689"/>
    <lineage>
        <taxon>Bacteria</taxon>
        <taxon>Bacillati</taxon>
        <taxon>Bacillota</taxon>
        <taxon>Clostridia</taxon>
        <taxon>Eubacteriales</taxon>
        <taxon>Eubacteriaceae</taxon>
        <taxon>Acetobacterium</taxon>
    </lineage>
</organism>
<feature type="transmembrane region" description="Helical" evidence="1">
    <location>
        <begin position="21"/>
        <end position="39"/>
    </location>
</feature>
<feature type="transmembrane region" description="Helical" evidence="1">
    <location>
        <begin position="297"/>
        <end position="315"/>
    </location>
</feature>
<dbReference type="Proteomes" id="UP000036873">
    <property type="component" value="Unassembled WGS sequence"/>
</dbReference>
<dbReference type="STRING" id="52689.AKG39_13070"/>
<feature type="transmembrane region" description="Helical" evidence="1">
    <location>
        <begin position="227"/>
        <end position="253"/>
    </location>
</feature>